<evidence type="ECO:0000313" key="3">
    <source>
        <dbReference type="Proteomes" id="UP000268096"/>
    </source>
</evidence>
<proteinExistence type="predicted"/>
<dbReference type="Pfam" id="PF14280">
    <property type="entry name" value="DUF4365"/>
    <property type="match status" value="1"/>
</dbReference>
<name>A0A0Q0A793_PSESX</name>
<comment type="caution">
    <text evidence="2">The sequence shown here is derived from an EMBL/GenBank/DDBJ whole genome shotgun (WGS) entry which is preliminary data.</text>
</comment>
<reference evidence="2 3" key="1">
    <citation type="submission" date="2018-08" db="EMBL/GenBank/DDBJ databases">
        <title>Recombination of ecologically and evolutionarily significant loci maintains genetic cohesion in the Pseudomonas syringae species complex.</title>
        <authorList>
            <person name="Dillon M."/>
            <person name="Thakur S."/>
            <person name="Almeida R.N.D."/>
            <person name="Weir B.S."/>
            <person name="Guttman D.S."/>
        </authorList>
    </citation>
    <scope>NUCLEOTIDE SEQUENCE [LARGE SCALE GENOMIC DNA]</scope>
    <source>
        <strain evidence="2 3">ICMP 16926</strain>
    </source>
</reference>
<sequence length="603" mass="68677">MTPGEIGTLAGRIFNYHLPSNWILRDQEDQNDHGIDGEIEVKDSKGLAQGKEYVFKVQIKGEEHSRFVLDNQFLSFTLRTSKLRYYLSFNIPVILIVVEVDSEQVFWLSITDNEDLLDKARHATTESVQIHLPVQNLIKRRDEPSTQAVLEAVFRSWDYLAVKGVINSVKRFGDLSPASLESRIATMGDALYKAHHQQLENLLGQRDFVRFYDVAYRLIESSIVPGADRFVAGLFYRQALRIAPTSQTLVDQMVDLARISGLLIRLARQERSANLRHYAIGLARCVDFRYSIDSLTANHNAEKALGDSPEGFLFRMEMQAPYLRVCTSLKKIIDLLGLTAAKGQYNIFYDIYTECAPSLLHYKAVQQERGSEEAINYFSEWLNATFKFCLTYAVLVGNIHRAAKLYSLALHAKLFDADETTELKQQLSSIDASVSTALGTEENNHNTEEKISFLDLSNDEQKNYFRDTARNMSMDPDDPDDELGQIVARGLQNYDPTDILTDCEHLFVEYRPGGIVANALRMHSAGGMHMLLCLKHKHVHGTGNLLSELYDSSSQGPFRGFKQQHCGNCSDCAPRTPEWKWSLAWQWEERPKHESFLNELNNW</sequence>
<dbReference type="Proteomes" id="UP000268096">
    <property type="component" value="Unassembled WGS sequence"/>
</dbReference>
<gene>
    <name evidence="2" type="ORF">ALP48_00184</name>
</gene>
<protein>
    <recommendedName>
        <fullName evidence="1">DUF4365 domain-containing protein</fullName>
    </recommendedName>
</protein>
<dbReference type="RefSeq" id="WP_057457558.1">
    <property type="nucleotide sequence ID" value="NZ_LJRH01000188.1"/>
</dbReference>
<dbReference type="InterPro" id="IPR025375">
    <property type="entry name" value="DUF4365"/>
</dbReference>
<feature type="domain" description="DUF4365" evidence="1">
    <location>
        <begin position="18"/>
        <end position="139"/>
    </location>
</feature>
<dbReference type="EMBL" id="RBTH01000351">
    <property type="protein sequence ID" value="RMT40270.1"/>
    <property type="molecule type" value="Genomic_DNA"/>
</dbReference>
<evidence type="ECO:0000259" key="1">
    <source>
        <dbReference type="Pfam" id="PF14280"/>
    </source>
</evidence>
<evidence type="ECO:0000313" key="2">
    <source>
        <dbReference type="EMBL" id="RMT40270.1"/>
    </source>
</evidence>
<dbReference type="AlphaFoldDB" id="A0A0Q0A793"/>
<organism evidence="2 3">
    <name type="scientific">Pseudomonas syringae pv. solidagae</name>
    <dbReference type="NCBI Taxonomy" id="264458"/>
    <lineage>
        <taxon>Bacteria</taxon>
        <taxon>Pseudomonadati</taxon>
        <taxon>Pseudomonadota</taxon>
        <taxon>Gammaproteobacteria</taxon>
        <taxon>Pseudomonadales</taxon>
        <taxon>Pseudomonadaceae</taxon>
        <taxon>Pseudomonas</taxon>
        <taxon>Pseudomonas syringae</taxon>
    </lineage>
</organism>
<accession>A0A0Q0A793</accession>